<keyword evidence="5" id="KW-1185">Reference proteome</keyword>
<keyword evidence="3" id="KW-1133">Transmembrane helix</keyword>
<reference evidence="4" key="1">
    <citation type="thesis" date="2020" institute="ProQuest LLC" country="789 East Eisenhower Parkway, Ann Arbor, MI, USA">
        <title>Comparative Genomics and Chromosome Evolution.</title>
        <authorList>
            <person name="Mudd A.B."/>
        </authorList>
    </citation>
    <scope>NUCLEOTIDE SEQUENCE</scope>
    <source>
        <strain evidence="4">237g6f4</strain>
        <tissue evidence="4">Blood</tissue>
    </source>
</reference>
<keyword evidence="3" id="KW-0472">Membrane</keyword>
<evidence type="ECO:0000256" key="3">
    <source>
        <dbReference type="SAM" id="Phobius"/>
    </source>
</evidence>
<name>A0AAV6ZTU5_ENGPU</name>
<feature type="region of interest" description="Disordered" evidence="2">
    <location>
        <begin position="360"/>
        <end position="401"/>
    </location>
</feature>
<dbReference type="Pfam" id="PF10239">
    <property type="entry name" value="DUF2465"/>
    <property type="match status" value="1"/>
</dbReference>
<dbReference type="InterPro" id="IPR018797">
    <property type="entry name" value="FAM98"/>
</dbReference>
<dbReference type="Proteomes" id="UP000824782">
    <property type="component" value="Unassembled WGS sequence"/>
</dbReference>
<sequence>MWKGPESFPCCSVLLLGLQDLLSCTFRADKKAGAGMCPVFCAVTALFLVSLLATQDLLLVTWYVSCLLCCNRFIFGVSSSYTGPLSREEALLCSCEAGAECQLFTSLCVWLVSELKSVSHLVENVSPTEGPADSETFQLEMSGVMSELHCPYTSLTTGNVTSRLLEPANCLQLIVFLSTELEAARLLKKPTSEPAQHDEDVLHELCLIGKALGLPEISPDAPVSELMRELETKITKLSGTVPMSPPLFKVQLQPEQWETLQELHHSMLKEYECRMRMLVTRFDVTVQSFHWSERAQVKGKPMKEVYWPLRESLTSESRITIPHLLAAREDYSRILPTCNATFCLKTRSAIQKVLMIGSVPDRGGRPNEIEPPMPMWEKRREGGGGGRGHQRWGKRDERKRK</sequence>
<organism evidence="4 5">
    <name type="scientific">Engystomops pustulosus</name>
    <name type="common">Tungara frog</name>
    <name type="synonym">Physalaemus pustulosus</name>
    <dbReference type="NCBI Taxonomy" id="76066"/>
    <lineage>
        <taxon>Eukaryota</taxon>
        <taxon>Metazoa</taxon>
        <taxon>Chordata</taxon>
        <taxon>Craniata</taxon>
        <taxon>Vertebrata</taxon>
        <taxon>Euteleostomi</taxon>
        <taxon>Amphibia</taxon>
        <taxon>Batrachia</taxon>
        <taxon>Anura</taxon>
        <taxon>Neobatrachia</taxon>
        <taxon>Hyloidea</taxon>
        <taxon>Leptodactylidae</taxon>
        <taxon>Leiuperinae</taxon>
        <taxon>Engystomops</taxon>
    </lineage>
</organism>
<comment type="caution">
    <text evidence="4">The sequence shown here is derived from an EMBL/GenBank/DDBJ whole genome shotgun (WGS) entry which is preliminary data.</text>
</comment>
<feature type="compositionally biased region" description="Basic residues" evidence="2">
    <location>
        <begin position="388"/>
        <end position="401"/>
    </location>
</feature>
<feature type="transmembrane region" description="Helical" evidence="3">
    <location>
        <begin position="33"/>
        <end position="53"/>
    </location>
</feature>
<proteinExistence type="inferred from homology"/>
<keyword evidence="3" id="KW-0812">Transmembrane</keyword>
<dbReference type="PANTHER" id="PTHR31353">
    <property type="entry name" value="FAM98"/>
    <property type="match status" value="1"/>
</dbReference>
<evidence type="ECO:0000256" key="1">
    <source>
        <dbReference type="ARBA" id="ARBA00007218"/>
    </source>
</evidence>
<evidence type="ECO:0000256" key="2">
    <source>
        <dbReference type="SAM" id="MobiDB-lite"/>
    </source>
</evidence>
<gene>
    <name evidence="4" type="ORF">GDO81_003007</name>
</gene>
<protein>
    <submittedName>
        <fullName evidence="4">Uncharacterized protein</fullName>
    </submittedName>
</protein>
<dbReference type="PANTHER" id="PTHR31353:SF10">
    <property type="entry name" value="PROTEIN FAM98C"/>
    <property type="match status" value="1"/>
</dbReference>
<dbReference type="EMBL" id="WNYA01000010">
    <property type="protein sequence ID" value="KAG8552691.1"/>
    <property type="molecule type" value="Genomic_DNA"/>
</dbReference>
<accession>A0AAV6ZTU5</accession>
<evidence type="ECO:0000313" key="5">
    <source>
        <dbReference type="Proteomes" id="UP000824782"/>
    </source>
</evidence>
<evidence type="ECO:0000313" key="4">
    <source>
        <dbReference type="EMBL" id="KAG8552691.1"/>
    </source>
</evidence>
<comment type="similarity">
    <text evidence="1">Belongs to the FAM98 family.</text>
</comment>
<dbReference type="AlphaFoldDB" id="A0AAV6ZTU5"/>
<dbReference type="GO" id="GO:0072669">
    <property type="term" value="C:tRNA-splicing ligase complex"/>
    <property type="evidence" value="ECO:0007669"/>
    <property type="project" value="TreeGrafter"/>
</dbReference>